<protein>
    <submittedName>
        <fullName evidence="2">Uncharacterized protein</fullName>
    </submittedName>
</protein>
<name>A0A0F9LDY7_9ZZZZ</name>
<proteinExistence type="predicted"/>
<feature type="non-terminal residue" evidence="2">
    <location>
        <position position="1"/>
    </location>
</feature>
<dbReference type="AlphaFoldDB" id="A0A0F9LDY7"/>
<feature type="compositionally biased region" description="Basic and acidic residues" evidence="1">
    <location>
        <begin position="383"/>
        <end position="396"/>
    </location>
</feature>
<organism evidence="2">
    <name type="scientific">marine sediment metagenome</name>
    <dbReference type="NCBI Taxonomy" id="412755"/>
    <lineage>
        <taxon>unclassified sequences</taxon>
        <taxon>metagenomes</taxon>
        <taxon>ecological metagenomes</taxon>
    </lineage>
</organism>
<dbReference type="EMBL" id="LAZR01011306">
    <property type="protein sequence ID" value="KKM62380.1"/>
    <property type="molecule type" value="Genomic_DNA"/>
</dbReference>
<feature type="region of interest" description="Disordered" evidence="1">
    <location>
        <begin position="344"/>
        <end position="396"/>
    </location>
</feature>
<evidence type="ECO:0000313" key="2">
    <source>
        <dbReference type="EMBL" id="KKM62380.1"/>
    </source>
</evidence>
<evidence type="ECO:0000256" key="1">
    <source>
        <dbReference type="SAM" id="MobiDB-lite"/>
    </source>
</evidence>
<gene>
    <name evidence="2" type="ORF">LCGC14_1522310</name>
</gene>
<accession>A0A0F9LDY7</accession>
<reference evidence="2" key="1">
    <citation type="journal article" date="2015" name="Nature">
        <title>Complex archaea that bridge the gap between prokaryotes and eukaryotes.</title>
        <authorList>
            <person name="Spang A."/>
            <person name="Saw J.H."/>
            <person name="Jorgensen S.L."/>
            <person name="Zaremba-Niedzwiedzka K."/>
            <person name="Martijn J."/>
            <person name="Lind A.E."/>
            <person name="van Eijk R."/>
            <person name="Schleper C."/>
            <person name="Guy L."/>
            <person name="Ettema T.J."/>
        </authorList>
    </citation>
    <scope>NUCLEOTIDE SEQUENCE</scope>
</reference>
<comment type="caution">
    <text evidence="2">The sequence shown here is derived from an EMBL/GenBank/DDBJ whole genome shotgun (WGS) entry which is preliminary data.</text>
</comment>
<sequence>FSHKDGEDYKFDDLTDYRLLTHKWLCDRLSKKAYPNTAGKDNRELVQDIDKWIGTLKDIYGLLHKNKKISRKIALDRFTEDWDPDEKQKFVNWMRYYEDGTTEKYNVKNAKLNKRAFEAEISVPQSWLNHEDRANDGMHMSTYKADDGQTKREKELEKAKTFKLKMRSRLRSLKRLIDKYNDILPKNNMEKVYDEIHSLEKSISKLDVYASIQDCIIRSANRIKKFGFGEGAEFLHKAAIEEPVAGKEVIESLPPGQHPGPNLPPGSAPMFTVTTIIERLEGTSKSLKSRDMIRELAGVDILLNEMGMASYFPELALSQAKLIEAFGYASSKIEDIISRLRGSGTSKSKEETAPLPLPPPATAPVATAPVAKPIDTGGLLEKPVGKVEKELPKPEL</sequence>